<evidence type="ECO:0008006" key="5">
    <source>
        <dbReference type="Google" id="ProtNLM"/>
    </source>
</evidence>
<feature type="compositionally biased region" description="Low complexity" evidence="2">
    <location>
        <begin position="1285"/>
        <end position="1297"/>
    </location>
</feature>
<dbReference type="EMBL" id="BK015384">
    <property type="protein sequence ID" value="DAE04254.1"/>
    <property type="molecule type" value="Genomic_DNA"/>
</dbReference>
<feature type="region of interest" description="Disordered" evidence="2">
    <location>
        <begin position="1972"/>
        <end position="1991"/>
    </location>
</feature>
<name>A0A8S5PB09_9CAUD</name>
<evidence type="ECO:0000256" key="1">
    <source>
        <dbReference type="SAM" id="Coils"/>
    </source>
</evidence>
<feature type="compositionally biased region" description="Polar residues" evidence="2">
    <location>
        <begin position="1977"/>
        <end position="1988"/>
    </location>
</feature>
<keyword evidence="1" id="KW-0175">Coiled coil</keyword>
<feature type="coiled-coil region" evidence="1">
    <location>
        <begin position="1521"/>
        <end position="1566"/>
    </location>
</feature>
<sequence>MTGIIDSLSVSLSLDTSRFLRNADATKRKIHEVEQAFNNAEIASQRTGKAMADSFKPLDAAQNKLAKTLHGNLDKTWNKIVGGVEKDFTSGKYKFTPKFIKAFDGFCKQIEVLDKLGSSLAKGHNRISLSTAKSISRGKGFGKEFKQIDQRARDALQVYGEVSEHLTAARKLQNKIIPELQQKMTSILRSSPKGRKKGPEYYQVRKDLAAANKALQSNFSYVEQRKAENAEQYSLGAKLARASRGVVRVKDRFVAKDSERLNFINLATAANLHEENTKSRSLADKAKLDEKKRRDQETQIKRSARSAERDAKRWDRETTRLMGIRGGGLETALMLGGGAFLGGRMLRGVFDSVERLQKIESQVDTWNLSKKDRYQFDLIADKILQKNSLLSRAEATDATLAGMTSMGHFDPEALKKVLPTAVQYAQGSKMLGYTTDSISDVIKNFFGVVEARQQTLDPDAMLKTFKTLWQIENVTGGKVTVKDFETILRNLGPGAPLMSDEGLLNLVAFAEQIKVAGHGGGGGAGAGISTVGNLIKMLQLTASGKPTSINAKKMMSELFNIGADGKIYRLLDTESGEVATQGGITFTQAMSDFQNIAQQTIEVLNGADKEIAKAGFQDKQGMWDNPVKTMGAMRDAFLRGTYLDRNGKFDEKKARRFYRDDQIDAKNGRLKNVTTLDEQKAITSLIAQMGFQHRTTTAMATFMNPFFLKRSQYTIDSSKRQMNPMEWLEEQYAKGNWGVASQEFTVAMTRLGESMKPLVAEFADITRSVSKFITTIAEFNENHPMLAMMNGLLVTITGMVPALGLAALGFKRLHEAAVADLQLKGVMKRPSEMDGVIPSSYTMAHAKSPNKPLIPTPLNSKLFPVGYFDKAYQPVSGFCDKITTKFTKTFVSVGSIVGKIGGLFLKMLPVVGTAFLAFDLASIVAGWFYDINITVDGETKKLGDIIEERLKELKDKLGMGKAQILSEAQKPYVQMVQTQNNNAQLLQGAKAVLQTLKSEGYQGQYSDDIVDEFGNQHSGMGVLSQLKAQGLLNENAFTKEGLFNVDTLSLTQAIEQLTKTVETNNKTLAIAQGKTGKGIRTDEQGRALPDQSVASKANDKIAEMMSVYQKIYEQALAKLQKADFETDFFGYKSKDGNRRKYKVDNILEHKYQVQHYEALNKEDEARKEAELKRIDDVLEKIYAPEKLAFQSLSKEIKGSEEAIAKFGKMLEALVAKQFKAQGQSEIASSANGVANYSFGLAEGGASGDVSSVMKSVEEGTLNKAKVVSKDGKKFLNAIDPTSSAGNGKPKNGTGTTPSYYVPQNVKFVNSLQATIDENQADLASMLAGQGKKGMEYAKAFVLAKLLNGGLSLSNKNPQDSPYLKKKGDLSADNVDWNKKDPVTKKTLIELAEMKRLAEQSKLMNQAITKIATETAQAEENYENAAFIFENGGTEKLPSAVTSFDRAVAKALTQIDKSSKQFEQLEAYSLLGKLSVGSSAMLQKAVENRKTTLEMRKEREGYGLNSTQASKVAFDREWEENRANINAEILRQRDVIKAAEANKSLNAEAKKQEIDKANKAILDLENSFNDRYAEAQEKWLRDNATAGQRLVLQWTDLSTSLDEIQSEMMNGFIDMTEQMLDGNLDSWRDYAYNLLNLIRRQILQACFSPLLSAFTGGLNTGLATLLGDTAEARRQQSSIGQSNNIGASMLNSMTNPLLFGVSQLIDYFKIPSVNSPFNLATKPNAQGLYVSPTNGNASVGGGYGMSVSPSQYQQFGNYNASSNAGYGSSLNYSLTGQSAITQPTYEAGSGFGINAEKALNSFSDTALVAQSSLMGLDTQVVSNTASTFAGIGIQEGLNALKLTETALSETDNFTQLTSSTILQGFNAMLTNATAGLFTFAAALKSAELASTIGSAFANGGIMTSNGEVNLHKYASGGIATSPQLALFGEGSMPEAYVPLPDGRSIPVSFRGNGTGDSVGGNNISIVINVSNTNNTSTETQSSDATSAGKDSSDMAKLANRIKMLVRQEIVTQSRPGGLLAGA</sequence>
<evidence type="ECO:0000313" key="4">
    <source>
        <dbReference type="EMBL" id="DAE04254.1"/>
    </source>
</evidence>
<keyword evidence="3" id="KW-0812">Transmembrane</keyword>
<keyword evidence="3" id="KW-0472">Membrane</keyword>
<reference evidence="4" key="1">
    <citation type="journal article" date="2021" name="Proc. Natl. Acad. Sci. U.S.A.">
        <title>A Catalog of Tens of Thousands of Viruses from Human Metagenomes Reveals Hidden Associations with Chronic Diseases.</title>
        <authorList>
            <person name="Tisza M.J."/>
            <person name="Buck C.B."/>
        </authorList>
    </citation>
    <scope>NUCLEOTIDE SEQUENCE</scope>
    <source>
        <strain evidence="4">CtmpG14</strain>
    </source>
</reference>
<proteinExistence type="predicted"/>
<keyword evidence="3" id="KW-1133">Transmembrane helix</keyword>
<feature type="region of interest" description="Disordered" evidence="2">
    <location>
        <begin position="1278"/>
        <end position="1298"/>
    </location>
</feature>
<protein>
    <recommendedName>
        <fullName evidence="5">Tail tape measure protein</fullName>
    </recommendedName>
</protein>
<evidence type="ECO:0000256" key="3">
    <source>
        <dbReference type="SAM" id="Phobius"/>
    </source>
</evidence>
<feature type="region of interest" description="Disordered" evidence="2">
    <location>
        <begin position="276"/>
        <end position="313"/>
    </location>
</feature>
<organism evidence="4">
    <name type="scientific">Siphoviridae sp. ctmpG14</name>
    <dbReference type="NCBI Taxonomy" id="2825654"/>
    <lineage>
        <taxon>Viruses</taxon>
        <taxon>Duplodnaviria</taxon>
        <taxon>Heunggongvirae</taxon>
        <taxon>Uroviricota</taxon>
        <taxon>Caudoviricetes</taxon>
    </lineage>
</organism>
<evidence type="ECO:0000256" key="2">
    <source>
        <dbReference type="SAM" id="MobiDB-lite"/>
    </source>
</evidence>
<feature type="transmembrane region" description="Helical" evidence="3">
    <location>
        <begin position="785"/>
        <end position="808"/>
    </location>
</feature>
<accession>A0A8S5PB09</accession>